<feature type="transmembrane region" description="Helical" evidence="2">
    <location>
        <begin position="126"/>
        <end position="147"/>
    </location>
</feature>
<dbReference type="InterPro" id="IPR052529">
    <property type="entry name" value="Bact_Transport_Assoc"/>
</dbReference>
<keyword evidence="2" id="KW-0812">Transmembrane</keyword>
<dbReference type="PANTHER" id="PTHR30590:SF3">
    <property type="entry name" value="HYPOTHETICAL MEMBRANE SPANNING PROTEIN"/>
    <property type="match status" value="1"/>
</dbReference>
<protein>
    <submittedName>
        <fullName evidence="4">Putative membrane protein YeiB</fullName>
    </submittedName>
</protein>
<dbReference type="Proteomes" id="UP000319213">
    <property type="component" value="Unassembled WGS sequence"/>
</dbReference>
<reference evidence="4 5" key="1">
    <citation type="submission" date="2019-06" db="EMBL/GenBank/DDBJ databases">
        <title>Sequencing the genomes of 1000 actinobacteria strains.</title>
        <authorList>
            <person name="Klenk H.-P."/>
        </authorList>
    </citation>
    <scope>NUCLEOTIDE SEQUENCE [LARGE SCALE GENOMIC DNA]</scope>
    <source>
        <strain evidence="4 5">DSM 43186</strain>
    </source>
</reference>
<feature type="transmembrane region" description="Helical" evidence="2">
    <location>
        <begin position="375"/>
        <end position="396"/>
    </location>
</feature>
<keyword evidence="2" id="KW-0472">Membrane</keyword>
<dbReference type="PANTHER" id="PTHR30590">
    <property type="entry name" value="INNER MEMBRANE PROTEIN"/>
    <property type="match status" value="1"/>
</dbReference>
<feature type="domain" description="Acyltransferase 3" evidence="3">
    <location>
        <begin position="49"/>
        <end position="393"/>
    </location>
</feature>
<sequence length="421" mass="43930">MKHTVPAAPTEHSGNLTTRNRAPVRPDRPTDAVPSPEAGHGAGTGRLLGVDLARALAIYGMFAVHVGPSPDSVEGLARTLLTFAHGRSAALFALLAGVSLVLMSGREPIGRDATGRRVRVRVAVRALILLVFGTALTLIHSTIWVVVPYYGLFFLLALPALGLAAPALVTLAALSALGGPVVTMAPLVVPPELLDTVAAYDPLNLVSGHGLIELFLVGGFPAASWMAYVFAGMAIARLDLVAEAVRHRLVKAGAALAALGYGGSWLACNVFTDVQARVEATAAAVEAAGGHFDVLDHGTPLERLLVALPHSSSPFEITGNIGVAILVLVAAITLLEARPGLRGPAGPVLAVGTMSLTVYVVHILLIRYVDVEAHLGSPTTVLAVFVVAATLFAVAWKRVFRRGPLEFLLHFPAVRLSGMVR</sequence>
<proteinExistence type="predicted"/>
<evidence type="ECO:0000313" key="5">
    <source>
        <dbReference type="Proteomes" id="UP000319213"/>
    </source>
</evidence>
<name>A0A543IXM2_9ACTN</name>
<keyword evidence="2" id="KW-1133">Transmembrane helix</keyword>
<feature type="transmembrane region" description="Helical" evidence="2">
    <location>
        <begin position="214"/>
        <end position="236"/>
    </location>
</feature>
<comment type="caution">
    <text evidence="4">The sequence shown here is derived from an EMBL/GenBank/DDBJ whole genome shotgun (WGS) entry which is preliminary data.</text>
</comment>
<accession>A0A543IXM2</accession>
<feature type="transmembrane region" description="Helical" evidence="2">
    <location>
        <begin position="317"/>
        <end position="335"/>
    </location>
</feature>
<evidence type="ECO:0000256" key="2">
    <source>
        <dbReference type="SAM" id="Phobius"/>
    </source>
</evidence>
<feature type="transmembrane region" description="Helical" evidence="2">
    <location>
        <begin position="347"/>
        <end position="369"/>
    </location>
</feature>
<evidence type="ECO:0000256" key="1">
    <source>
        <dbReference type="SAM" id="MobiDB-lite"/>
    </source>
</evidence>
<organism evidence="4 5">
    <name type="scientific">Thermopolyspora flexuosa</name>
    <dbReference type="NCBI Taxonomy" id="103836"/>
    <lineage>
        <taxon>Bacteria</taxon>
        <taxon>Bacillati</taxon>
        <taxon>Actinomycetota</taxon>
        <taxon>Actinomycetes</taxon>
        <taxon>Streptosporangiales</taxon>
        <taxon>Streptosporangiaceae</taxon>
        <taxon>Thermopolyspora</taxon>
    </lineage>
</organism>
<dbReference type="EMBL" id="VFPQ01000001">
    <property type="protein sequence ID" value="TQM75321.1"/>
    <property type="molecule type" value="Genomic_DNA"/>
</dbReference>
<dbReference type="Pfam" id="PF01757">
    <property type="entry name" value="Acyl_transf_3"/>
    <property type="match status" value="1"/>
</dbReference>
<dbReference type="AlphaFoldDB" id="A0A543IXM2"/>
<evidence type="ECO:0000259" key="3">
    <source>
        <dbReference type="Pfam" id="PF01757"/>
    </source>
</evidence>
<gene>
    <name evidence="4" type="ORF">FHX40_2027</name>
</gene>
<feature type="transmembrane region" description="Helical" evidence="2">
    <location>
        <begin position="153"/>
        <end position="177"/>
    </location>
</feature>
<dbReference type="GO" id="GO:0016747">
    <property type="term" value="F:acyltransferase activity, transferring groups other than amino-acyl groups"/>
    <property type="evidence" value="ECO:0007669"/>
    <property type="project" value="InterPro"/>
</dbReference>
<dbReference type="InterPro" id="IPR002656">
    <property type="entry name" value="Acyl_transf_3_dom"/>
</dbReference>
<feature type="transmembrane region" description="Helical" evidence="2">
    <location>
        <begin position="88"/>
        <end position="105"/>
    </location>
</feature>
<keyword evidence="5" id="KW-1185">Reference proteome</keyword>
<feature type="region of interest" description="Disordered" evidence="1">
    <location>
        <begin position="1"/>
        <end position="42"/>
    </location>
</feature>
<evidence type="ECO:0000313" key="4">
    <source>
        <dbReference type="EMBL" id="TQM75321.1"/>
    </source>
</evidence>
<dbReference type="RefSeq" id="WP_170198788.1">
    <property type="nucleotide sequence ID" value="NZ_BMPV01000001.1"/>
</dbReference>